<accession>A0A1Y1XIK7</accession>
<dbReference type="Proteomes" id="UP000193944">
    <property type="component" value="Unassembled WGS sequence"/>
</dbReference>
<dbReference type="PROSITE" id="PS50076">
    <property type="entry name" value="DNAJ_2"/>
    <property type="match status" value="1"/>
</dbReference>
<dbReference type="GO" id="GO:0044183">
    <property type="term" value="F:protein folding chaperone"/>
    <property type="evidence" value="ECO:0007669"/>
    <property type="project" value="TreeGrafter"/>
</dbReference>
<dbReference type="STRING" id="1754192.A0A1Y1XIK7"/>
<dbReference type="EMBL" id="MCFG01000039">
    <property type="protein sequence ID" value="ORX85194.1"/>
    <property type="molecule type" value="Genomic_DNA"/>
</dbReference>
<sequence>MPSKKYYTILGIPENATQKDIKKAYRKEALTWHPDKNQHRLEEANEKFKLIAEAYEILNDPEKRKIYDLYGDEGIEQSQCNAPPPQQESYQNYQFNQQPQQPQSNFGFSAFNSQFTTPQPKQPFFNQSPFFGFRFHSPMFIFRDIFGQDFDIFGDDILPLMSDATNIIQSNTSGSLGSNVTSTSQVTQIINGKQTTVKTTTQNVHS</sequence>
<dbReference type="OrthoDB" id="10250354at2759"/>
<comment type="caution">
    <text evidence="2">The sequence shown here is derived from an EMBL/GenBank/DDBJ whole genome shotgun (WGS) entry which is preliminary data.</text>
</comment>
<evidence type="ECO:0000259" key="1">
    <source>
        <dbReference type="PROSITE" id="PS50076"/>
    </source>
</evidence>
<dbReference type="InterPro" id="IPR018253">
    <property type="entry name" value="DnaJ_domain_CS"/>
</dbReference>
<organism evidence="2 3">
    <name type="scientific">Anaeromyces robustus</name>
    <dbReference type="NCBI Taxonomy" id="1754192"/>
    <lineage>
        <taxon>Eukaryota</taxon>
        <taxon>Fungi</taxon>
        <taxon>Fungi incertae sedis</taxon>
        <taxon>Chytridiomycota</taxon>
        <taxon>Chytridiomycota incertae sedis</taxon>
        <taxon>Neocallimastigomycetes</taxon>
        <taxon>Neocallimastigales</taxon>
        <taxon>Neocallimastigaceae</taxon>
        <taxon>Anaeromyces</taxon>
    </lineage>
</organism>
<dbReference type="PANTHER" id="PTHR43948:SF10">
    <property type="entry name" value="MRJ, ISOFORM E"/>
    <property type="match status" value="1"/>
</dbReference>
<dbReference type="Gene3D" id="1.10.287.110">
    <property type="entry name" value="DnaJ domain"/>
    <property type="match status" value="1"/>
</dbReference>
<dbReference type="InterPro" id="IPR036869">
    <property type="entry name" value="J_dom_sf"/>
</dbReference>
<reference evidence="2 3" key="2">
    <citation type="submission" date="2016-08" db="EMBL/GenBank/DDBJ databases">
        <title>Pervasive Adenine N6-methylation of Active Genes in Fungi.</title>
        <authorList>
            <consortium name="DOE Joint Genome Institute"/>
            <person name="Mondo S.J."/>
            <person name="Dannebaum R.O."/>
            <person name="Kuo R.C."/>
            <person name="Labutti K."/>
            <person name="Haridas S."/>
            <person name="Kuo A."/>
            <person name="Salamov A."/>
            <person name="Ahrendt S.R."/>
            <person name="Lipzen A."/>
            <person name="Sullivan W."/>
            <person name="Andreopoulos W.B."/>
            <person name="Clum A."/>
            <person name="Lindquist E."/>
            <person name="Daum C."/>
            <person name="Ramamoorthy G.K."/>
            <person name="Gryganskyi A."/>
            <person name="Culley D."/>
            <person name="Magnuson J.K."/>
            <person name="James T.Y."/>
            <person name="O'Malley M.A."/>
            <person name="Stajich J.E."/>
            <person name="Spatafora J.W."/>
            <person name="Visel A."/>
            <person name="Grigoriev I.V."/>
        </authorList>
    </citation>
    <scope>NUCLEOTIDE SEQUENCE [LARGE SCALE GENOMIC DNA]</scope>
    <source>
        <strain evidence="2 3">S4</strain>
    </source>
</reference>
<keyword evidence="3" id="KW-1185">Reference proteome</keyword>
<dbReference type="SMART" id="SM00271">
    <property type="entry name" value="DnaJ"/>
    <property type="match status" value="1"/>
</dbReference>
<name>A0A1Y1XIK7_9FUNG</name>
<dbReference type="PANTHER" id="PTHR43948">
    <property type="entry name" value="DNAJ HOMOLOG SUBFAMILY B"/>
    <property type="match status" value="1"/>
</dbReference>
<dbReference type="CDD" id="cd06257">
    <property type="entry name" value="DnaJ"/>
    <property type="match status" value="1"/>
</dbReference>
<dbReference type="SUPFAM" id="SSF46565">
    <property type="entry name" value="Chaperone J-domain"/>
    <property type="match status" value="1"/>
</dbReference>
<feature type="domain" description="J" evidence="1">
    <location>
        <begin position="5"/>
        <end position="71"/>
    </location>
</feature>
<proteinExistence type="predicted"/>
<gene>
    <name evidence="2" type="ORF">BCR32DRAFT_100222</name>
</gene>
<dbReference type="PRINTS" id="PR00625">
    <property type="entry name" value="JDOMAIN"/>
</dbReference>
<evidence type="ECO:0000313" key="3">
    <source>
        <dbReference type="Proteomes" id="UP000193944"/>
    </source>
</evidence>
<dbReference type="AlphaFoldDB" id="A0A1Y1XIK7"/>
<evidence type="ECO:0000313" key="2">
    <source>
        <dbReference type="EMBL" id="ORX85194.1"/>
    </source>
</evidence>
<dbReference type="PROSITE" id="PS00636">
    <property type="entry name" value="DNAJ_1"/>
    <property type="match status" value="1"/>
</dbReference>
<dbReference type="GO" id="GO:0051087">
    <property type="term" value="F:protein-folding chaperone binding"/>
    <property type="evidence" value="ECO:0007669"/>
    <property type="project" value="TreeGrafter"/>
</dbReference>
<reference evidence="2 3" key="1">
    <citation type="submission" date="2016-08" db="EMBL/GenBank/DDBJ databases">
        <title>A Parts List for Fungal Cellulosomes Revealed by Comparative Genomics.</title>
        <authorList>
            <consortium name="DOE Joint Genome Institute"/>
            <person name="Haitjema C.H."/>
            <person name="Gilmore S.P."/>
            <person name="Henske J.K."/>
            <person name="Solomon K.V."/>
            <person name="De Groot R."/>
            <person name="Kuo A."/>
            <person name="Mondo S.J."/>
            <person name="Salamov A.A."/>
            <person name="Labutti K."/>
            <person name="Zhao Z."/>
            <person name="Chiniquy J."/>
            <person name="Barry K."/>
            <person name="Brewer H.M."/>
            <person name="Purvine S.O."/>
            <person name="Wright A.T."/>
            <person name="Boxma B."/>
            <person name="Van Alen T."/>
            <person name="Hackstein J.H."/>
            <person name="Baker S.E."/>
            <person name="Grigoriev I.V."/>
            <person name="O'Malley M.A."/>
        </authorList>
    </citation>
    <scope>NUCLEOTIDE SEQUENCE [LARGE SCALE GENOMIC DNA]</scope>
    <source>
        <strain evidence="2 3">S4</strain>
    </source>
</reference>
<dbReference type="GO" id="GO:0005737">
    <property type="term" value="C:cytoplasm"/>
    <property type="evidence" value="ECO:0007669"/>
    <property type="project" value="TreeGrafter"/>
</dbReference>
<dbReference type="Pfam" id="PF00226">
    <property type="entry name" value="DnaJ"/>
    <property type="match status" value="1"/>
</dbReference>
<dbReference type="InterPro" id="IPR001623">
    <property type="entry name" value="DnaJ_domain"/>
</dbReference>
<protein>
    <submittedName>
        <fullName evidence="2">DnaJ-domain-containing protein</fullName>
    </submittedName>
</protein>
<dbReference type="GO" id="GO:0051082">
    <property type="term" value="F:unfolded protein binding"/>
    <property type="evidence" value="ECO:0007669"/>
    <property type="project" value="TreeGrafter"/>
</dbReference>